<evidence type="ECO:0000259" key="6">
    <source>
        <dbReference type="PROSITE" id="PS51194"/>
    </source>
</evidence>
<dbReference type="PROSITE" id="PS51194">
    <property type="entry name" value="HELICASE_CTER"/>
    <property type="match status" value="1"/>
</dbReference>
<protein>
    <submittedName>
        <fullName evidence="7">Helicase-related protein</fullName>
    </submittedName>
</protein>
<dbReference type="GO" id="GO:0004386">
    <property type="term" value="F:helicase activity"/>
    <property type="evidence" value="ECO:0007669"/>
    <property type="project" value="UniProtKB-KW"/>
</dbReference>
<organism evidence="7 8">
    <name type="scientific">Altererythrobacter litoralis</name>
    <dbReference type="NCBI Taxonomy" id="3113904"/>
    <lineage>
        <taxon>Bacteria</taxon>
        <taxon>Pseudomonadati</taxon>
        <taxon>Pseudomonadota</taxon>
        <taxon>Alphaproteobacteria</taxon>
        <taxon>Sphingomonadales</taxon>
        <taxon>Erythrobacteraceae</taxon>
        <taxon>Altererythrobacter</taxon>
    </lineage>
</organism>
<dbReference type="SUPFAM" id="SSF52540">
    <property type="entry name" value="P-loop containing nucleoside triphosphate hydrolases"/>
    <property type="match status" value="2"/>
</dbReference>
<keyword evidence="8" id="KW-1185">Reference proteome</keyword>
<keyword evidence="1" id="KW-0547">Nucleotide-binding</keyword>
<dbReference type="PANTHER" id="PTHR12131">
    <property type="entry name" value="ATP-DEPENDENT RNA AND DNA HELICASE"/>
    <property type="match status" value="1"/>
</dbReference>
<feature type="domain" description="Helicase C-terminal" evidence="6">
    <location>
        <begin position="154"/>
        <end position="319"/>
    </location>
</feature>
<proteinExistence type="predicted"/>
<dbReference type="InterPro" id="IPR001650">
    <property type="entry name" value="Helicase_C-like"/>
</dbReference>
<comment type="caution">
    <text evidence="7">The sequence shown here is derived from an EMBL/GenBank/DDBJ whole genome shotgun (WGS) entry which is preliminary data.</text>
</comment>
<dbReference type="InterPro" id="IPR027417">
    <property type="entry name" value="P-loop_NTPase"/>
</dbReference>
<evidence type="ECO:0000256" key="1">
    <source>
        <dbReference type="ARBA" id="ARBA00022741"/>
    </source>
</evidence>
<dbReference type="InterPro" id="IPR055206">
    <property type="entry name" value="DEXQc_SUV3"/>
</dbReference>
<dbReference type="SMART" id="SM00490">
    <property type="entry name" value="HELICc"/>
    <property type="match status" value="1"/>
</dbReference>
<accession>A0ABU7GF58</accession>
<feature type="region of interest" description="Disordered" evidence="5">
    <location>
        <begin position="255"/>
        <end position="285"/>
    </location>
</feature>
<sequence length="879" mass="95341">MSDGTIKAVLGPTNTGKTHLAIERMCGHSSGMIGFPLRLLAREVFDRVRAIKGDKMVALITGEERIEPPDARYFCCTVEAMDRLGGGHAFVALDEAQLAADPERGHIFTDRLLNARGREETMILGSSTLEPMVKALVPRAELVGRPRFSTLSHAGSCKLSRLPPRSAVVAFSVEQVYAMAEALRRFRGGAAVVMGALSPETRNKQVELFQNGEVDYIVATDAIGMGLNLDLDHVAFASLSKFDGRRQRRLTPAEMGQIAGRAGRHQRDGTFGTVSGMRGSTASPPEFTDEEVYAIEEHRFAPLTHLFWREAEPRFDDLATLVGDLEAPPDEPQLRAAPEAIDLAVLKRLAEEPLAQSIKGAGLVRRFWEACSLPDFRAVGTEQHARFVARLWQDLCEGYLGADYVAARIAELDRTQGDIDTLQGRIAAVRSWAYICQRPDWVLARDEMFARARAAEAKLSDALHARLTERFVNRRTSLLMKSLGQDRSGLPVELAPDGALTVDGEPIGKLEGFRFVVAPDATVADRKMLLAAGEKALPALLTQRAQWVASEGLGELELSEGAIQWNGHRLAQVELPDDFGKPRLVPVRELALLPELERKQFEAALLDWLEAQLEPLAPLRTLAAAAHDPAAGSEARALLHTVIAGHGSVSREDAGLQHLPKELRPYLRKLGVTFGALDIFVPALLKPAPRRLLHALGIDRRPLEEAMLPVIGEQRHLPAGYRPAGSQAIRVDLAEKILRAAFDARAKATGAGGKAKPPSQFAIDLSLPISIGLEAGNIPRLLGSAGFKRQGARALAEGAFGPPAPDMWGWRPRRPGERNDRNERGAPAAKQRHGKPGHKCHGKGGGKGKPAAKGGKPRESQHGPARAGGAFDALKELLG</sequence>
<gene>
    <name evidence="7" type="ORF">VRS74_08505</name>
</gene>
<dbReference type="RefSeq" id="WP_354144828.1">
    <property type="nucleotide sequence ID" value="NZ_JAZDQV010000007.1"/>
</dbReference>
<dbReference type="Gene3D" id="3.40.50.300">
    <property type="entry name" value="P-loop containing nucleotide triphosphate hydrolases"/>
    <property type="match status" value="2"/>
</dbReference>
<dbReference type="InterPro" id="IPR050699">
    <property type="entry name" value="RNA-DNA_Helicase"/>
</dbReference>
<dbReference type="Pfam" id="PF22527">
    <property type="entry name" value="DEXQc_Suv3"/>
    <property type="match status" value="1"/>
</dbReference>
<dbReference type="EMBL" id="JAZDQV010000007">
    <property type="protein sequence ID" value="MEE1877722.1"/>
    <property type="molecule type" value="Genomic_DNA"/>
</dbReference>
<evidence type="ECO:0000256" key="2">
    <source>
        <dbReference type="ARBA" id="ARBA00022801"/>
    </source>
</evidence>
<dbReference type="PANTHER" id="PTHR12131:SF1">
    <property type="entry name" value="ATP-DEPENDENT RNA HELICASE SUPV3L1, MITOCHONDRIAL-RELATED"/>
    <property type="match status" value="1"/>
</dbReference>
<feature type="compositionally biased region" description="Basic and acidic residues" evidence="5">
    <location>
        <begin position="814"/>
        <end position="824"/>
    </location>
</feature>
<keyword evidence="2" id="KW-0378">Hydrolase</keyword>
<evidence type="ECO:0000313" key="7">
    <source>
        <dbReference type="EMBL" id="MEE1877722.1"/>
    </source>
</evidence>
<evidence type="ECO:0000256" key="5">
    <source>
        <dbReference type="SAM" id="MobiDB-lite"/>
    </source>
</evidence>
<evidence type="ECO:0000313" key="8">
    <source>
        <dbReference type="Proteomes" id="UP001343492"/>
    </source>
</evidence>
<feature type="compositionally biased region" description="Basic residues" evidence="5">
    <location>
        <begin position="830"/>
        <end position="846"/>
    </location>
</feature>
<dbReference type="Proteomes" id="UP001343492">
    <property type="component" value="Unassembled WGS sequence"/>
</dbReference>
<evidence type="ECO:0000256" key="3">
    <source>
        <dbReference type="ARBA" id="ARBA00022806"/>
    </source>
</evidence>
<keyword evidence="4" id="KW-0067">ATP-binding</keyword>
<dbReference type="Pfam" id="PF00271">
    <property type="entry name" value="Helicase_C"/>
    <property type="match status" value="1"/>
</dbReference>
<name>A0ABU7GF58_9SPHN</name>
<evidence type="ECO:0000256" key="4">
    <source>
        <dbReference type="ARBA" id="ARBA00022840"/>
    </source>
</evidence>
<keyword evidence="3 7" id="KW-0347">Helicase</keyword>
<reference evidence="7 8" key="1">
    <citation type="submission" date="2024-01" db="EMBL/GenBank/DDBJ databases">
        <title>The genome sequence of Erythrobacteraceae sp. strain 1XM1-14.</title>
        <authorList>
            <person name="Liu Y."/>
        </authorList>
    </citation>
    <scope>NUCLEOTIDE SEQUENCE [LARGE SCALE GENOMIC DNA]</scope>
    <source>
        <strain evidence="7 8">1XM1-14</strain>
    </source>
</reference>
<feature type="region of interest" description="Disordered" evidence="5">
    <location>
        <begin position="797"/>
        <end position="879"/>
    </location>
</feature>